<evidence type="ECO:0000256" key="1">
    <source>
        <dbReference type="SAM" id="MobiDB-lite"/>
    </source>
</evidence>
<feature type="compositionally biased region" description="Basic and acidic residues" evidence="1">
    <location>
        <begin position="57"/>
        <end position="70"/>
    </location>
</feature>
<dbReference type="AlphaFoldDB" id="A0AB39N407"/>
<organism evidence="2">
    <name type="scientific">Streptomyces sp. R11</name>
    <dbReference type="NCBI Taxonomy" id="3238625"/>
    <lineage>
        <taxon>Bacteria</taxon>
        <taxon>Bacillati</taxon>
        <taxon>Actinomycetota</taxon>
        <taxon>Actinomycetes</taxon>
        <taxon>Kitasatosporales</taxon>
        <taxon>Streptomycetaceae</taxon>
        <taxon>Streptomyces</taxon>
    </lineage>
</organism>
<name>A0AB39N407_9ACTN</name>
<evidence type="ECO:0000313" key="2">
    <source>
        <dbReference type="EMBL" id="XDQ12581.1"/>
    </source>
</evidence>
<dbReference type="EMBL" id="CP163432">
    <property type="protein sequence ID" value="XDQ12581.1"/>
    <property type="molecule type" value="Genomic_DNA"/>
</dbReference>
<feature type="region of interest" description="Disordered" evidence="1">
    <location>
        <begin position="1"/>
        <end position="92"/>
    </location>
</feature>
<sequence>MITGPGHTTPGAHRPATELPRQRKPATSRANASRAAKSASRSPSRASTLLKQPLPDATREQYDRAARVTGDDVPSEGARQSFTADGTLRTPDTVTCFAPFNGESG</sequence>
<protein>
    <submittedName>
        <fullName evidence="2">Uncharacterized protein</fullName>
    </submittedName>
</protein>
<gene>
    <name evidence="2" type="ORF">AB5J55_24605</name>
</gene>
<reference evidence="2" key="1">
    <citation type="submission" date="2024-07" db="EMBL/GenBank/DDBJ databases">
        <authorList>
            <person name="Yu S.T."/>
        </authorList>
    </citation>
    <scope>NUCLEOTIDE SEQUENCE</scope>
    <source>
        <strain evidence="2">R11</strain>
    </source>
</reference>
<accession>A0AB39N407</accession>
<dbReference type="RefSeq" id="WP_369272739.1">
    <property type="nucleotide sequence ID" value="NZ_CP163432.1"/>
</dbReference>
<proteinExistence type="predicted"/>
<feature type="compositionally biased region" description="Low complexity" evidence="1">
    <location>
        <begin position="27"/>
        <end position="47"/>
    </location>
</feature>